<dbReference type="RefSeq" id="WP_073599275.1">
    <property type="nucleotide sequence ID" value="NZ_MRCB01000008.1"/>
</dbReference>
<protein>
    <submittedName>
        <fullName evidence="6">HlyD family secretion protein</fullName>
    </submittedName>
</protein>
<reference evidence="6 7" key="1">
    <citation type="submission" date="2016-11" db="EMBL/GenBank/DDBJ databases">
        <title>Draft Genome Sequences of Nine Cyanobacterial Strains from Diverse Habitats.</title>
        <authorList>
            <person name="Zhu T."/>
            <person name="Hou S."/>
            <person name="Lu X."/>
            <person name="Hess W.R."/>
        </authorList>
    </citation>
    <scope>NUCLEOTIDE SEQUENCE [LARGE SCALE GENOMIC DNA]</scope>
    <source>
        <strain evidence="6 7">NIES-593</strain>
    </source>
</reference>
<evidence type="ECO:0000256" key="2">
    <source>
        <dbReference type="ARBA" id="ARBA00023054"/>
    </source>
</evidence>
<keyword evidence="4" id="KW-1133">Transmembrane helix</keyword>
<evidence type="ECO:0000256" key="3">
    <source>
        <dbReference type="SAM" id="Coils"/>
    </source>
</evidence>
<dbReference type="AlphaFoldDB" id="A0A1U7HJN1"/>
<dbReference type="Gene3D" id="1.10.287.470">
    <property type="entry name" value="Helix hairpin bin"/>
    <property type="match status" value="1"/>
</dbReference>
<evidence type="ECO:0000313" key="7">
    <source>
        <dbReference type="Proteomes" id="UP000186868"/>
    </source>
</evidence>
<dbReference type="Pfam" id="PF25876">
    <property type="entry name" value="HH_MFP_RND"/>
    <property type="match status" value="1"/>
</dbReference>
<dbReference type="InterPro" id="IPR014315">
    <property type="entry name" value="ABC_heterocyst_DevB"/>
</dbReference>
<dbReference type="GO" id="GO:0030313">
    <property type="term" value="C:cell envelope"/>
    <property type="evidence" value="ECO:0007669"/>
    <property type="project" value="UniProtKB-SubCell"/>
</dbReference>
<proteinExistence type="predicted"/>
<comment type="caution">
    <text evidence="6">The sequence shown here is derived from an EMBL/GenBank/DDBJ whole genome shotgun (WGS) entry which is preliminary data.</text>
</comment>
<accession>A0A1U7HJN1</accession>
<dbReference type="NCBIfam" id="TIGR02971">
    <property type="entry name" value="heterocyst_DevB"/>
    <property type="match status" value="1"/>
</dbReference>
<evidence type="ECO:0000259" key="5">
    <source>
        <dbReference type="Pfam" id="PF25876"/>
    </source>
</evidence>
<comment type="subcellular location">
    <subcellularLocation>
        <location evidence="1">Cell envelope</location>
    </subcellularLocation>
</comment>
<feature type="coiled-coil region" evidence="3">
    <location>
        <begin position="102"/>
        <end position="237"/>
    </location>
</feature>
<dbReference type="InterPro" id="IPR058624">
    <property type="entry name" value="MdtA-like_HH"/>
</dbReference>
<keyword evidence="2 3" id="KW-0175">Coiled coil</keyword>
<dbReference type="PANTHER" id="PTHR32347">
    <property type="entry name" value="EFFLUX SYSTEM COMPONENT YKNX-RELATED"/>
    <property type="match status" value="1"/>
</dbReference>
<dbReference type="Proteomes" id="UP000186868">
    <property type="component" value="Unassembled WGS sequence"/>
</dbReference>
<dbReference type="SUPFAM" id="SSF111369">
    <property type="entry name" value="HlyD-like secretion proteins"/>
    <property type="match status" value="2"/>
</dbReference>
<evidence type="ECO:0000313" key="6">
    <source>
        <dbReference type="EMBL" id="OKH23803.1"/>
    </source>
</evidence>
<evidence type="ECO:0000256" key="1">
    <source>
        <dbReference type="ARBA" id="ARBA00004196"/>
    </source>
</evidence>
<evidence type="ECO:0000256" key="4">
    <source>
        <dbReference type="SAM" id="Phobius"/>
    </source>
</evidence>
<keyword evidence="7" id="KW-1185">Reference proteome</keyword>
<gene>
    <name evidence="6" type="ORF">NIES593_09095</name>
</gene>
<dbReference type="STRING" id="1921803.NIES593_09095"/>
<dbReference type="PANTHER" id="PTHR32347:SF27">
    <property type="entry name" value="RND EFFLUX PUMP MEMBRANE FUSION PROTEIN BARREL-SANDWICH DOMAIN-CONTAINING PROTEIN"/>
    <property type="match status" value="1"/>
</dbReference>
<dbReference type="OrthoDB" id="556614at2"/>
<dbReference type="InterPro" id="IPR050465">
    <property type="entry name" value="UPF0194_transport"/>
</dbReference>
<sequence length="399" mass="43627">MQKRLHQKKVNPWVIGSAIAAFLGVGVSYYSLTQVKTQSPPPTPTETVVRATAVTALGRLEPQGEVIKLSVANAQDSRVNQLLVQEGDRVKAGQVIAILQGLDKRKAALAEAEQNLAIARAKLAQIQAGEAKTAEIAAQRSNIARLEAQLRTETTARKAEIARAEAALRNAQTTYRRYQTLYRDGAVSASDLDNKRESFETAQAQLNLVRAQLETTVSTLQEQIQQERSLLNKLTEVRPVDVQVARAEVDYAITQVTRAKAELDDLYVRVPVAGQILKINTRIGEQVNTSEGIVELGQTDRMYAIAEVYETDIGKIRVGQRATIISEHGGFEGELGGTVDHIGLQIKKKDVLESDPAAEKDARVVEVKVRIDPSDSPKVAGLTNLQVRVKIDLDKKVSS</sequence>
<dbReference type="EMBL" id="MRCB01000008">
    <property type="protein sequence ID" value="OKH23803.1"/>
    <property type="molecule type" value="Genomic_DNA"/>
</dbReference>
<name>A0A1U7HJN1_9CYAN</name>
<dbReference type="Gene3D" id="2.40.30.170">
    <property type="match status" value="1"/>
</dbReference>
<keyword evidence="4" id="KW-0472">Membrane</keyword>
<feature type="transmembrane region" description="Helical" evidence="4">
    <location>
        <begin position="12"/>
        <end position="32"/>
    </location>
</feature>
<organism evidence="6 7">
    <name type="scientific">Hydrococcus rivularis NIES-593</name>
    <dbReference type="NCBI Taxonomy" id="1921803"/>
    <lineage>
        <taxon>Bacteria</taxon>
        <taxon>Bacillati</taxon>
        <taxon>Cyanobacteriota</taxon>
        <taxon>Cyanophyceae</taxon>
        <taxon>Pleurocapsales</taxon>
        <taxon>Hydrococcaceae</taxon>
        <taxon>Hydrococcus</taxon>
    </lineage>
</organism>
<keyword evidence="4" id="KW-0812">Transmembrane</keyword>
<feature type="domain" description="Multidrug resistance protein MdtA-like alpha-helical hairpin" evidence="5">
    <location>
        <begin position="156"/>
        <end position="216"/>
    </location>
</feature>